<dbReference type="InterPro" id="IPR031571">
    <property type="entry name" value="RcpC_dom"/>
</dbReference>
<dbReference type="Proteomes" id="UP001064106">
    <property type="component" value="Unassembled WGS sequence"/>
</dbReference>
<feature type="compositionally biased region" description="Polar residues" evidence="1">
    <location>
        <begin position="303"/>
        <end position="312"/>
    </location>
</feature>
<comment type="caution">
    <text evidence="3">The sequence shown here is derived from an EMBL/GenBank/DDBJ whole genome shotgun (WGS) entry which is preliminary data.</text>
</comment>
<dbReference type="RefSeq" id="WP_262459954.1">
    <property type="nucleotide sequence ID" value="NZ_ARXS01000006.1"/>
</dbReference>
<feature type="domain" description="SAF" evidence="2">
    <location>
        <begin position="55"/>
        <end position="115"/>
    </location>
</feature>
<dbReference type="SMART" id="SM00858">
    <property type="entry name" value="SAF"/>
    <property type="match status" value="1"/>
</dbReference>
<protein>
    <recommendedName>
        <fullName evidence="2">SAF domain-containing protein</fullName>
    </recommendedName>
</protein>
<dbReference type="Pfam" id="PF16976">
    <property type="entry name" value="RcpC"/>
    <property type="match status" value="1"/>
</dbReference>
<sequence>MGARWLYMLPALLLSVLAVILAFIGLAREPESSEASTPGVVMQVTEEQIEEALKHSYWVATRELNIGTTISEEDFRKVGVSVPLAEAVSSGEPVQGKLLRRNVREGEILSKSHLQASNRLAQAVPAGFRAFSIGISDVSGVGGLLQPGDLVDVLAHFKNGEEQQPTVMILLNSIEVIAVYGQLEEAATGPEAEQQQRRGRNATAVLAIPREDLPKLFLADTNGDLRLALAGEAQHREASPEEKGGQELAQVETDGAGETEKKDASEDPILMTKISDLFPEKKKAQPVRRAPAPRGQRVEVYEGSTSRSTYVH</sequence>
<keyword evidence="4" id="KW-1185">Reference proteome</keyword>
<accession>A0ABT2QX82</accession>
<dbReference type="CDD" id="cd11614">
    <property type="entry name" value="SAF_CpaB_FlgA_like"/>
    <property type="match status" value="1"/>
</dbReference>
<proteinExistence type="predicted"/>
<gene>
    <name evidence="3" type="ORF">MA04_01440</name>
</gene>
<feature type="region of interest" description="Disordered" evidence="1">
    <location>
        <begin position="232"/>
        <end position="312"/>
    </location>
</feature>
<name>A0ABT2QX82_9GAMM</name>
<evidence type="ECO:0000313" key="4">
    <source>
        <dbReference type="Proteomes" id="UP001064106"/>
    </source>
</evidence>
<dbReference type="EMBL" id="ARXS01000006">
    <property type="protein sequence ID" value="MCU5782140.1"/>
    <property type="molecule type" value="Genomic_DNA"/>
</dbReference>
<dbReference type="InterPro" id="IPR013974">
    <property type="entry name" value="SAF"/>
</dbReference>
<dbReference type="Pfam" id="PF08666">
    <property type="entry name" value="SAF"/>
    <property type="match status" value="1"/>
</dbReference>
<evidence type="ECO:0000256" key="1">
    <source>
        <dbReference type="SAM" id="MobiDB-lite"/>
    </source>
</evidence>
<reference evidence="3" key="1">
    <citation type="submission" date="2012-09" db="EMBL/GenBank/DDBJ databases">
        <title>Genome Sequence of alkane-degrading Bacterium Alcanivorax balearicus MACL04.</title>
        <authorList>
            <person name="Lai Q."/>
            <person name="Shao Z."/>
        </authorList>
    </citation>
    <scope>NUCLEOTIDE SEQUENCE</scope>
    <source>
        <strain evidence="3">MACL04</strain>
    </source>
</reference>
<evidence type="ECO:0000313" key="3">
    <source>
        <dbReference type="EMBL" id="MCU5782140.1"/>
    </source>
</evidence>
<organism evidence="3 4">
    <name type="scientific">Alloalcanivorax balearicus MACL04</name>
    <dbReference type="NCBI Taxonomy" id="1177182"/>
    <lineage>
        <taxon>Bacteria</taxon>
        <taxon>Pseudomonadati</taxon>
        <taxon>Pseudomonadota</taxon>
        <taxon>Gammaproteobacteria</taxon>
        <taxon>Oceanospirillales</taxon>
        <taxon>Alcanivoracaceae</taxon>
        <taxon>Alloalcanivorax</taxon>
    </lineage>
</organism>
<feature type="compositionally biased region" description="Basic and acidic residues" evidence="1">
    <location>
        <begin position="233"/>
        <end position="245"/>
    </location>
</feature>
<dbReference type="NCBIfam" id="TIGR03177">
    <property type="entry name" value="pilus_cpaB"/>
    <property type="match status" value="1"/>
</dbReference>
<evidence type="ECO:0000259" key="2">
    <source>
        <dbReference type="SMART" id="SM00858"/>
    </source>
</evidence>
<dbReference type="InterPro" id="IPR017592">
    <property type="entry name" value="Pilus_assmbl_Flp-typ_CpaB"/>
</dbReference>
<dbReference type="Gene3D" id="3.90.1210.10">
    <property type="entry name" value="Antifreeze-like/N-acetylneuraminic acid synthase C-terminal domain"/>
    <property type="match status" value="1"/>
</dbReference>